<feature type="transmembrane region" description="Helical" evidence="9">
    <location>
        <begin position="136"/>
        <end position="166"/>
    </location>
</feature>
<dbReference type="Proteomes" id="UP000199009">
    <property type="component" value="Chromosome I"/>
</dbReference>
<evidence type="ECO:0000256" key="4">
    <source>
        <dbReference type="ARBA" id="ARBA00022475"/>
    </source>
</evidence>
<dbReference type="GO" id="GO:0005886">
    <property type="term" value="C:plasma membrane"/>
    <property type="evidence" value="ECO:0007669"/>
    <property type="project" value="UniProtKB-SubCell"/>
</dbReference>
<name>A0A1G8CT41_9MICO</name>
<dbReference type="InterPro" id="IPR047817">
    <property type="entry name" value="ABC2_TM_bact-type"/>
</dbReference>
<feature type="transmembrane region" description="Helical" evidence="9">
    <location>
        <begin position="172"/>
        <end position="193"/>
    </location>
</feature>
<gene>
    <name evidence="11" type="ORF">SAMN04489810_3161</name>
</gene>
<dbReference type="GO" id="GO:0140359">
    <property type="term" value="F:ABC-type transporter activity"/>
    <property type="evidence" value="ECO:0007669"/>
    <property type="project" value="InterPro"/>
</dbReference>
<dbReference type="AlphaFoldDB" id="A0A1G8CT41"/>
<evidence type="ECO:0000313" key="11">
    <source>
        <dbReference type="EMBL" id="SDH48675.1"/>
    </source>
</evidence>
<keyword evidence="8 9" id="KW-0472">Membrane</keyword>
<evidence type="ECO:0000256" key="7">
    <source>
        <dbReference type="ARBA" id="ARBA00022989"/>
    </source>
</evidence>
<feature type="domain" description="ABC transmembrane type-2" evidence="10">
    <location>
        <begin position="62"/>
        <end position="298"/>
    </location>
</feature>
<keyword evidence="6 9" id="KW-0812">Transmembrane</keyword>
<evidence type="ECO:0000256" key="3">
    <source>
        <dbReference type="ARBA" id="ARBA00022448"/>
    </source>
</evidence>
<keyword evidence="12" id="KW-1185">Reference proteome</keyword>
<feature type="transmembrane region" description="Helical" evidence="9">
    <location>
        <begin position="61"/>
        <end position="83"/>
    </location>
</feature>
<comment type="similarity">
    <text evidence="2 9">Belongs to the ABC-2 integral membrane protein family.</text>
</comment>
<dbReference type="PANTHER" id="PTHR30413:SF8">
    <property type="entry name" value="TRANSPORT PERMEASE PROTEIN"/>
    <property type="match status" value="1"/>
</dbReference>
<evidence type="ECO:0000313" key="12">
    <source>
        <dbReference type="Proteomes" id="UP000199009"/>
    </source>
</evidence>
<evidence type="ECO:0000259" key="10">
    <source>
        <dbReference type="PROSITE" id="PS51012"/>
    </source>
</evidence>
<feature type="transmembrane region" description="Helical" evidence="9">
    <location>
        <begin position="205"/>
        <end position="224"/>
    </location>
</feature>
<reference evidence="11 12" key="1">
    <citation type="submission" date="2016-10" db="EMBL/GenBank/DDBJ databases">
        <authorList>
            <person name="de Groot N.N."/>
        </authorList>
    </citation>
    <scope>NUCLEOTIDE SEQUENCE [LARGE SCALE GENOMIC DNA]</scope>
    <source>
        <strain evidence="11 12">DSM 23142</strain>
    </source>
</reference>
<evidence type="ECO:0000256" key="6">
    <source>
        <dbReference type="ARBA" id="ARBA00022692"/>
    </source>
</evidence>
<organism evidence="11 12">
    <name type="scientific">Microbacterium pygmaeum</name>
    <dbReference type="NCBI Taxonomy" id="370764"/>
    <lineage>
        <taxon>Bacteria</taxon>
        <taxon>Bacillati</taxon>
        <taxon>Actinomycetota</taxon>
        <taxon>Actinomycetes</taxon>
        <taxon>Micrococcales</taxon>
        <taxon>Microbacteriaceae</taxon>
        <taxon>Microbacterium</taxon>
    </lineage>
</organism>
<evidence type="ECO:0000256" key="2">
    <source>
        <dbReference type="ARBA" id="ARBA00007783"/>
    </source>
</evidence>
<evidence type="ECO:0000256" key="8">
    <source>
        <dbReference type="ARBA" id="ARBA00023136"/>
    </source>
</evidence>
<dbReference type="EMBL" id="LT629692">
    <property type="protein sequence ID" value="SDH48675.1"/>
    <property type="molecule type" value="Genomic_DNA"/>
</dbReference>
<protein>
    <recommendedName>
        <fullName evidence="9">Transport permease protein</fullName>
    </recommendedName>
</protein>
<feature type="transmembrane region" description="Helical" evidence="9">
    <location>
        <begin position="273"/>
        <end position="292"/>
    </location>
</feature>
<dbReference type="InterPro" id="IPR013525">
    <property type="entry name" value="ABC2_TM"/>
</dbReference>
<sequence>MRVLGTSARFARLAAEPFSTIDSRGLRTRGRAGKIGEIFDRRHLLDLLIRRDLQARYRDSFLGFLWTVIRPLIQFLMYFIVLGQFLRAAEGIDDFAIYLFSGLTLFTFFNDMVSGSTSSLILNSGLVKKIYLPREIFPLASIGGAAFMFAVQLIVLFVAALIFQALPGPAMMLWFFPSVLLMLIYGIAFGLLLSAVNVYLRDIQYLTEVVLMLAMWGSPIVYSWGMVVDVFYRFDLPAWLLEVYAANPLTLAVLGFHKAFWGAGTPADYPPDLGLRMAIAGAVGLVILWISHRVFTRLQGNFAQEL</sequence>
<evidence type="ECO:0000256" key="9">
    <source>
        <dbReference type="RuleBase" id="RU361157"/>
    </source>
</evidence>
<comment type="subcellular location">
    <subcellularLocation>
        <location evidence="1">Cell inner membrane</location>
        <topology evidence="1">Multi-pass membrane protein</topology>
    </subcellularLocation>
    <subcellularLocation>
        <location evidence="9">Cell membrane</location>
        <topology evidence="9">Multi-pass membrane protein</topology>
    </subcellularLocation>
</comment>
<proteinExistence type="inferred from homology"/>
<keyword evidence="5" id="KW-0997">Cell inner membrane</keyword>
<keyword evidence="7 9" id="KW-1133">Transmembrane helix</keyword>
<dbReference type="Pfam" id="PF01061">
    <property type="entry name" value="ABC2_membrane"/>
    <property type="match status" value="1"/>
</dbReference>
<accession>A0A1G8CT41</accession>
<dbReference type="PANTHER" id="PTHR30413">
    <property type="entry name" value="INNER MEMBRANE TRANSPORT PERMEASE"/>
    <property type="match status" value="1"/>
</dbReference>
<keyword evidence="4 9" id="KW-1003">Cell membrane</keyword>
<feature type="transmembrane region" description="Helical" evidence="9">
    <location>
        <begin position="95"/>
        <end position="115"/>
    </location>
</feature>
<evidence type="ECO:0000256" key="1">
    <source>
        <dbReference type="ARBA" id="ARBA00004429"/>
    </source>
</evidence>
<dbReference type="GO" id="GO:0015920">
    <property type="term" value="P:lipopolysaccharide transport"/>
    <property type="evidence" value="ECO:0007669"/>
    <property type="project" value="TreeGrafter"/>
</dbReference>
<dbReference type="PROSITE" id="PS51012">
    <property type="entry name" value="ABC_TM2"/>
    <property type="match status" value="1"/>
</dbReference>
<keyword evidence="3 9" id="KW-0813">Transport</keyword>
<evidence type="ECO:0000256" key="5">
    <source>
        <dbReference type="ARBA" id="ARBA00022519"/>
    </source>
</evidence>
<dbReference type="STRING" id="370764.SAMN04489810_3161"/>